<dbReference type="Proteomes" id="UP000030060">
    <property type="component" value="Unassembled WGS sequence"/>
</dbReference>
<dbReference type="Pfam" id="PF03466">
    <property type="entry name" value="LysR_substrate"/>
    <property type="match status" value="1"/>
</dbReference>
<dbReference type="Gene3D" id="1.10.10.10">
    <property type="entry name" value="Winged helix-like DNA-binding domain superfamily/Winged helix DNA-binding domain"/>
    <property type="match status" value="1"/>
</dbReference>
<dbReference type="FunFam" id="1.10.10.10:FF:000001">
    <property type="entry name" value="LysR family transcriptional regulator"/>
    <property type="match status" value="1"/>
</dbReference>
<keyword evidence="3" id="KW-0238">DNA-binding</keyword>
<dbReference type="PROSITE" id="PS50931">
    <property type="entry name" value="HTH_LYSR"/>
    <property type="match status" value="1"/>
</dbReference>
<evidence type="ECO:0000313" key="7">
    <source>
        <dbReference type="Proteomes" id="UP000030060"/>
    </source>
</evidence>
<comment type="similarity">
    <text evidence="1">Belongs to the LysR transcriptional regulatory family.</text>
</comment>
<dbReference type="Gene3D" id="3.40.190.290">
    <property type="match status" value="1"/>
</dbReference>
<evidence type="ECO:0000256" key="1">
    <source>
        <dbReference type="ARBA" id="ARBA00009437"/>
    </source>
</evidence>
<dbReference type="AlphaFoldDB" id="A0A0A1YWG6"/>
<dbReference type="SUPFAM" id="SSF53850">
    <property type="entry name" value="Periplasmic binding protein-like II"/>
    <property type="match status" value="1"/>
</dbReference>
<dbReference type="Pfam" id="PF00126">
    <property type="entry name" value="HTH_1"/>
    <property type="match status" value="1"/>
</dbReference>
<dbReference type="InterPro" id="IPR000847">
    <property type="entry name" value="LysR_HTH_N"/>
</dbReference>
<dbReference type="GO" id="GO:0043565">
    <property type="term" value="F:sequence-specific DNA binding"/>
    <property type="evidence" value="ECO:0007669"/>
    <property type="project" value="TreeGrafter"/>
</dbReference>
<dbReference type="InterPro" id="IPR036390">
    <property type="entry name" value="WH_DNA-bd_sf"/>
</dbReference>
<organism evidence="6 7">
    <name type="scientific">Pseudomonas fluorescens LMG 5329</name>
    <dbReference type="NCBI Taxonomy" id="1324332"/>
    <lineage>
        <taxon>Bacteria</taxon>
        <taxon>Pseudomonadati</taxon>
        <taxon>Pseudomonadota</taxon>
        <taxon>Gammaproteobacteria</taxon>
        <taxon>Pseudomonadales</taxon>
        <taxon>Pseudomonadaceae</taxon>
        <taxon>Pseudomonas</taxon>
    </lineage>
</organism>
<accession>A0A0A1YWG6</accession>
<gene>
    <name evidence="6" type="ORF">K814_0127455</name>
</gene>
<evidence type="ECO:0000256" key="2">
    <source>
        <dbReference type="ARBA" id="ARBA00023015"/>
    </source>
</evidence>
<dbReference type="CDD" id="cd08422">
    <property type="entry name" value="PBP2_CrgA_like"/>
    <property type="match status" value="1"/>
</dbReference>
<dbReference type="EMBL" id="ASGY01000218">
    <property type="protein sequence ID" value="KGE64782.1"/>
    <property type="molecule type" value="Genomic_DNA"/>
</dbReference>
<keyword evidence="2" id="KW-0805">Transcription regulation</keyword>
<dbReference type="InterPro" id="IPR005119">
    <property type="entry name" value="LysR_subst-bd"/>
</dbReference>
<evidence type="ECO:0000259" key="5">
    <source>
        <dbReference type="PROSITE" id="PS50931"/>
    </source>
</evidence>
<dbReference type="GO" id="GO:0003700">
    <property type="term" value="F:DNA-binding transcription factor activity"/>
    <property type="evidence" value="ECO:0007669"/>
    <property type="project" value="InterPro"/>
</dbReference>
<dbReference type="PANTHER" id="PTHR30537:SF5">
    <property type="entry name" value="HTH-TYPE TRANSCRIPTIONAL ACTIVATOR TTDR-RELATED"/>
    <property type="match status" value="1"/>
</dbReference>
<dbReference type="InterPro" id="IPR058163">
    <property type="entry name" value="LysR-type_TF_proteobact-type"/>
</dbReference>
<evidence type="ECO:0000256" key="3">
    <source>
        <dbReference type="ARBA" id="ARBA00023125"/>
    </source>
</evidence>
<feature type="domain" description="HTH lysR-type" evidence="5">
    <location>
        <begin position="1"/>
        <end position="59"/>
    </location>
</feature>
<dbReference type="OrthoDB" id="9786526at2"/>
<name>A0A0A1YWG6_PSEFL</name>
<dbReference type="InterPro" id="IPR036388">
    <property type="entry name" value="WH-like_DNA-bd_sf"/>
</dbReference>
<dbReference type="GO" id="GO:0006351">
    <property type="term" value="P:DNA-templated transcription"/>
    <property type="evidence" value="ECO:0007669"/>
    <property type="project" value="TreeGrafter"/>
</dbReference>
<keyword evidence="4" id="KW-0804">Transcription</keyword>
<comment type="caution">
    <text evidence="6">The sequence shown here is derived from an EMBL/GenBank/DDBJ whole genome shotgun (WGS) entry which is preliminary data.</text>
</comment>
<dbReference type="SUPFAM" id="SSF46785">
    <property type="entry name" value="Winged helix' DNA-binding domain"/>
    <property type="match status" value="1"/>
</dbReference>
<evidence type="ECO:0000313" key="6">
    <source>
        <dbReference type="EMBL" id="KGE64782.1"/>
    </source>
</evidence>
<evidence type="ECO:0000256" key="4">
    <source>
        <dbReference type="ARBA" id="ARBA00023163"/>
    </source>
</evidence>
<protein>
    <submittedName>
        <fullName evidence="6">LysR family transcriptional regulator</fullName>
    </submittedName>
</protein>
<reference evidence="6 7" key="1">
    <citation type="journal article" date="2013" name="Genome Announc.">
        <title>Draft Genome Sequence of Pseudomonas fluorescens LMG 5329, a White Line-Inducing Principle-Producing Bioindicator for the Mushroom Pathogen Pseudomonas tolaasii.</title>
        <authorList>
            <person name="Ghequire M.G."/>
            <person name="Rokni-Zadeh H."/>
            <person name="Zarrineh P."/>
            <person name="De Mot R."/>
        </authorList>
    </citation>
    <scope>NUCLEOTIDE SEQUENCE [LARGE SCALE GENOMIC DNA]</scope>
    <source>
        <strain evidence="6 7">LMG 5329</strain>
    </source>
</reference>
<proteinExistence type="inferred from homology"/>
<dbReference type="PANTHER" id="PTHR30537">
    <property type="entry name" value="HTH-TYPE TRANSCRIPTIONAL REGULATOR"/>
    <property type="match status" value="1"/>
</dbReference>
<sequence>MDMLNGMQVFARVVDSGSFAAAAETLELSGAQVSRLVSELEKRLQTRLLQRTTRRLCLTESGERFLLRCRDILEDVREATAEASGAHLNPRGRLRVHCMSGLGVLITPLVARYSERYPHVGVELTLSQHTPDPLEEGHDVVISIARSLPDSALVSQTIGQLFSVPCAAPRYLQRHGVPEQPEHLRQHQRLHLQDFQEDAWLFTGESGEIAIAPGDSFRTNVADAMVKATQEGMGISLLPFFSVSQALQDGSLVRLLPDYRLRERSIFAVYPSRRFLDAKVRTWVEFLQAQLPLLLSQHVRVIDAPAYAAQSAVALVRRRLP</sequence>
<dbReference type="RefSeq" id="WP_038850466.1">
    <property type="nucleotide sequence ID" value="NZ_ASGY01000218.1"/>
</dbReference>